<organism evidence="15">
    <name type="scientific">Candidatus Tisiphia endosymbiont of Sergentomyia squamirostris</name>
    <dbReference type="NCBI Taxonomy" id="3113639"/>
    <lineage>
        <taxon>Bacteria</taxon>
        <taxon>Pseudomonadati</taxon>
        <taxon>Pseudomonadota</taxon>
        <taxon>Alphaproteobacteria</taxon>
        <taxon>Rickettsiales</taxon>
        <taxon>Rickettsiaceae</taxon>
        <taxon>Rickettsieae</taxon>
        <taxon>Candidatus Tisiphia</taxon>
    </lineage>
</organism>
<dbReference type="PANTHER" id="PTHR42801:SF4">
    <property type="entry name" value="AHPC_TSA FAMILY PROTEIN"/>
    <property type="match status" value="1"/>
</dbReference>
<evidence type="ECO:0000259" key="14">
    <source>
        <dbReference type="PROSITE" id="PS51352"/>
    </source>
</evidence>
<evidence type="ECO:0000256" key="13">
    <source>
        <dbReference type="PIRSR" id="PIRSR000239-1"/>
    </source>
</evidence>
<proteinExistence type="inferred from homology"/>
<evidence type="ECO:0000256" key="11">
    <source>
        <dbReference type="ARBA" id="ARBA00042639"/>
    </source>
</evidence>
<keyword evidence="4 15" id="KW-0575">Peroxidase</keyword>
<sequence length="155" mass="17429">MTLKIGDIAPNFTMPIDNNSTVNLSDLAGKVVVLYFYPKDDTPGCTIEAGDFNKLKLEFEKMNAVIIGVSKDDLNSHDKFKKKYCLDFDLASDSNSDTCEKYGVWVEKSMFGKKYMGVNRATFLIDKKGKIAYIWSKVQVAGHAEDVLNQVRKII</sequence>
<dbReference type="Gene3D" id="3.40.30.10">
    <property type="entry name" value="Glutaredoxin"/>
    <property type="match status" value="1"/>
</dbReference>
<name>A0AAT9G6I8_9RICK</name>
<evidence type="ECO:0000256" key="10">
    <source>
        <dbReference type="ARBA" id="ARBA00038489"/>
    </source>
</evidence>
<evidence type="ECO:0000256" key="2">
    <source>
        <dbReference type="ARBA" id="ARBA00011245"/>
    </source>
</evidence>
<evidence type="ECO:0000256" key="5">
    <source>
        <dbReference type="ARBA" id="ARBA00022862"/>
    </source>
</evidence>
<dbReference type="GO" id="GO:0005737">
    <property type="term" value="C:cytoplasm"/>
    <property type="evidence" value="ECO:0007669"/>
    <property type="project" value="TreeGrafter"/>
</dbReference>
<keyword evidence="7" id="KW-1015">Disulfide bond</keyword>
<dbReference type="NCBIfam" id="NF006960">
    <property type="entry name" value="PRK09437.1"/>
    <property type="match status" value="1"/>
</dbReference>
<dbReference type="PIRSF" id="PIRSF000239">
    <property type="entry name" value="AHPC"/>
    <property type="match status" value="1"/>
</dbReference>
<evidence type="ECO:0000256" key="9">
    <source>
        <dbReference type="ARBA" id="ARBA00032824"/>
    </source>
</evidence>
<dbReference type="PANTHER" id="PTHR42801">
    <property type="entry name" value="THIOREDOXIN-DEPENDENT PEROXIDE REDUCTASE"/>
    <property type="match status" value="1"/>
</dbReference>
<dbReference type="InterPro" id="IPR024706">
    <property type="entry name" value="Peroxiredoxin_AhpC-typ"/>
</dbReference>
<evidence type="ECO:0000256" key="1">
    <source>
        <dbReference type="ARBA" id="ARBA00003330"/>
    </source>
</evidence>
<dbReference type="EC" id="1.11.1.24" evidence="3"/>
<dbReference type="InterPro" id="IPR000866">
    <property type="entry name" value="AhpC/TSA"/>
</dbReference>
<comment type="subunit">
    <text evidence="2">Monomer.</text>
</comment>
<evidence type="ECO:0000256" key="6">
    <source>
        <dbReference type="ARBA" id="ARBA00023002"/>
    </source>
</evidence>
<gene>
    <name evidence="15" type="primary">bcp</name>
    <name evidence="15" type="ORF">DMENIID0002_00490</name>
</gene>
<evidence type="ECO:0000256" key="3">
    <source>
        <dbReference type="ARBA" id="ARBA00013017"/>
    </source>
</evidence>
<protein>
    <recommendedName>
        <fullName evidence="3">thioredoxin-dependent peroxiredoxin</fullName>
        <ecNumber evidence="3">1.11.1.24</ecNumber>
    </recommendedName>
    <alternativeName>
        <fullName evidence="9">Thioredoxin peroxidase</fullName>
    </alternativeName>
    <alternativeName>
        <fullName evidence="11">Thioredoxin-dependent peroxiredoxin Bcp</fullName>
    </alternativeName>
</protein>
<dbReference type="FunFam" id="3.40.30.10:FF:000007">
    <property type="entry name" value="Thioredoxin-dependent thiol peroxidase"/>
    <property type="match status" value="1"/>
</dbReference>
<dbReference type="SUPFAM" id="SSF52833">
    <property type="entry name" value="Thioredoxin-like"/>
    <property type="match status" value="1"/>
</dbReference>
<accession>A0AAT9G6I8</accession>
<keyword evidence="8" id="KW-0676">Redox-active center</keyword>
<feature type="active site" description="Cysteine sulfenic acid (-SOH) intermediate; for peroxidase activity" evidence="13">
    <location>
        <position position="45"/>
    </location>
</feature>
<reference evidence="15" key="1">
    <citation type="submission" date="2024-01" db="EMBL/GenBank/DDBJ databases">
        <title>Sequencing the genomes of a sandfly, Sergentomyia squamirostris, and its two endosymbionts.</title>
        <authorList>
            <person name="Itokawa K."/>
            <person name="Sanjoba C."/>
        </authorList>
    </citation>
    <scope>NUCLEOTIDE SEQUENCE</scope>
    <source>
        <strain evidence="15">RiSSQ</strain>
    </source>
</reference>
<keyword evidence="5" id="KW-0049">Antioxidant</keyword>
<dbReference type="GO" id="GO:0008379">
    <property type="term" value="F:thioredoxin peroxidase activity"/>
    <property type="evidence" value="ECO:0007669"/>
    <property type="project" value="TreeGrafter"/>
</dbReference>
<dbReference type="InterPro" id="IPR050924">
    <property type="entry name" value="Peroxiredoxin_BCP/PrxQ"/>
</dbReference>
<evidence type="ECO:0000256" key="8">
    <source>
        <dbReference type="ARBA" id="ARBA00023284"/>
    </source>
</evidence>
<keyword evidence="6" id="KW-0560">Oxidoreductase</keyword>
<comment type="similarity">
    <text evidence="10">Belongs to the peroxiredoxin family. BCP/PrxQ subfamily.</text>
</comment>
<dbReference type="InterPro" id="IPR013766">
    <property type="entry name" value="Thioredoxin_domain"/>
</dbReference>
<dbReference type="PROSITE" id="PS51352">
    <property type="entry name" value="THIOREDOXIN_2"/>
    <property type="match status" value="1"/>
</dbReference>
<comment type="function">
    <text evidence="1">Thiol-specific peroxidase that catalyzes the reduction of hydrogen peroxide and organic hydroperoxides to water and alcohols, respectively. Plays a role in cell protection against oxidative stress by detoxifying peroxides and as sensor of hydrogen peroxide-mediated signaling events.</text>
</comment>
<evidence type="ECO:0000256" key="4">
    <source>
        <dbReference type="ARBA" id="ARBA00022559"/>
    </source>
</evidence>
<dbReference type="GO" id="GO:0045454">
    <property type="term" value="P:cell redox homeostasis"/>
    <property type="evidence" value="ECO:0007669"/>
    <property type="project" value="TreeGrafter"/>
</dbReference>
<evidence type="ECO:0000256" key="12">
    <source>
        <dbReference type="ARBA" id="ARBA00049091"/>
    </source>
</evidence>
<dbReference type="InterPro" id="IPR036249">
    <property type="entry name" value="Thioredoxin-like_sf"/>
</dbReference>
<dbReference type="Pfam" id="PF00578">
    <property type="entry name" value="AhpC-TSA"/>
    <property type="match status" value="1"/>
</dbReference>
<dbReference type="AlphaFoldDB" id="A0AAT9G6I8"/>
<dbReference type="CDD" id="cd03017">
    <property type="entry name" value="PRX_BCP"/>
    <property type="match status" value="1"/>
</dbReference>
<dbReference type="GO" id="GO:0034599">
    <property type="term" value="P:cellular response to oxidative stress"/>
    <property type="evidence" value="ECO:0007669"/>
    <property type="project" value="TreeGrafter"/>
</dbReference>
<evidence type="ECO:0000313" key="15">
    <source>
        <dbReference type="EMBL" id="BFD45403.1"/>
    </source>
</evidence>
<comment type="catalytic activity">
    <reaction evidence="12">
        <text>a hydroperoxide + [thioredoxin]-dithiol = an alcohol + [thioredoxin]-disulfide + H2O</text>
        <dbReference type="Rhea" id="RHEA:62620"/>
        <dbReference type="Rhea" id="RHEA-COMP:10698"/>
        <dbReference type="Rhea" id="RHEA-COMP:10700"/>
        <dbReference type="ChEBI" id="CHEBI:15377"/>
        <dbReference type="ChEBI" id="CHEBI:29950"/>
        <dbReference type="ChEBI" id="CHEBI:30879"/>
        <dbReference type="ChEBI" id="CHEBI:35924"/>
        <dbReference type="ChEBI" id="CHEBI:50058"/>
        <dbReference type="EC" id="1.11.1.24"/>
    </reaction>
</comment>
<evidence type="ECO:0000256" key="7">
    <source>
        <dbReference type="ARBA" id="ARBA00023157"/>
    </source>
</evidence>
<feature type="domain" description="Thioredoxin" evidence="14">
    <location>
        <begin position="3"/>
        <end position="155"/>
    </location>
</feature>
<dbReference type="EMBL" id="AP029170">
    <property type="protein sequence ID" value="BFD45403.1"/>
    <property type="molecule type" value="Genomic_DNA"/>
</dbReference>